<accession>A0A158H7M3</accession>
<name>A0A158H7M3_9BURK</name>
<dbReference type="AlphaFoldDB" id="A0A158H7M3"/>
<dbReference type="EMBL" id="FCOK02000026">
    <property type="protein sequence ID" value="SAL40402.1"/>
    <property type="molecule type" value="Genomic_DNA"/>
</dbReference>
<gene>
    <name evidence="1" type="ORF">AWB69_04072</name>
</gene>
<evidence type="ECO:0000313" key="2">
    <source>
        <dbReference type="Proteomes" id="UP000054683"/>
    </source>
</evidence>
<protein>
    <submittedName>
        <fullName evidence="1">Uncharacterized protein</fullName>
    </submittedName>
</protein>
<dbReference type="Proteomes" id="UP000054683">
    <property type="component" value="Unassembled WGS sequence"/>
</dbReference>
<sequence>MKKQPSGCFFYVRSERQHMRPGSTRFHTKLHNEHALIRRFLRVRLNALALPRDAQLAFRIAFMALRPRLIL</sequence>
<reference evidence="1 2" key="1">
    <citation type="submission" date="2016-01" db="EMBL/GenBank/DDBJ databases">
        <authorList>
            <person name="Oliw E.H."/>
        </authorList>
    </citation>
    <scope>NUCLEOTIDE SEQUENCE [LARGE SCALE GENOMIC DNA]</scope>
    <source>
        <strain evidence="1">LMG 27134</strain>
    </source>
</reference>
<evidence type="ECO:0000313" key="1">
    <source>
        <dbReference type="EMBL" id="SAL40402.1"/>
    </source>
</evidence>
<organism evidence="1 2">
    <name type="scientific">Caballeronia udeis</name>
    <dbReference type="NCBI Taxonomy" id="1232866"/>
    <lineage>
        <taxon>Bacteria</taxon>
        <taxon>Pseudomonadati</taxon>
        <taxon>Pseudomonadota</taxon>
        <taxon>Betaproteobacteria</taxon>
        <taxon>Burkholderiales</taxon>
        <taxon>Burkholderiaceae</taxon>
        <taxon>Caballeronia</taxon>
    </lineage>
</organism>
<proteinExistence type="predicted"/>